<evidence type="ECO:0000313" key="1">
    <source>
        <dbReference type="EMBL" id="KAG0578377.1"/>
    </source>
</evidence>
<dbReference type="Proteomes" id="UP000822688">
    <property type="component" value="Chromosome 4"/>
</dbReference>
<proteinExistence type="predicted"/>
<comment type="caution">
    <text evidence="1">The sequence shown here is derived from an EMBL/GenBank/DDBJ whole genome shotgun (WGS) entry which is preliminary data.</text>
</comment>
<dbReference type="EMBL" id="CM026424">
    <property type="protein sequence ID" value="KAG0578377.1"/>
    <property type="molecule type" value="Genomic_DNA"/>
</dbReference>
<evidence type="ECO:0000313" key="2">
    <source>
        <dbReference type="Proteomes" id="UP000822688"/>
    </source>
</evidence>
<keyword evidence="2" id="KW-1185">Reference proteome</keyword>
<accession>A0A8T0I5H1</accession>
<gene>
    <name evidence="1" type="ORF">KC19_4G018500</name>
</gene>
<reference evidence="1" key="1">
    <citation type="submission" date="2020-06" db="EMBL/GenBank/DDBJ databases">
        <title>WGS assembly of Ceratodon purpureus strain R40.</title>
        <authorList>
            <person name="Carey S.B."/>
            <person name="Jenkins J."/>
            <person name="Shu S."/>
            <person name="Lovell J.T."/>
            <person name="Sreedasyam A."/>
            <person name="Maumus F."/>
            <person name="Tiley G.P."/>
            <person name="Fernandez-Pozo N."/>
            <person name="Barry K."/>
            <person name="Chen C."/>
            <person name="Wang M."/>
            <person name="Lipzen A."/>
            <person name="Daum C."/>
            <person name="Saski C.A."/>
            <person name="Payton A.C."/>
            <person name="Mcbreen J.C."/>
            <person name="Conrad R.E."/>
            <person name="Kollar L.M."/>
            <person name="Olsson S."/>
            <person name="Huttunen S."/>
            <person name="Landis J.B."/>
            <person name="Wickett N.J."/>
            <person name="Johnson M.G."/>
            <person name="Rensing S.A."/>
            <person name="Grimwood J."/>
            <person name="Schmutz J."/>
            <person name="Mcdaniel S.F."/>
        </authorList>
    </citation>
    <scope>NUCLEOTIDE SEQUENCE</scope>
    <source>
        <strain evidence="1">R40</strain>
    </source>
</reference>
<name>A0A8T0I5H1_CERPU</name>
<protein>
    <submittedName>
        <fullName evidence="1">Uncharacterized protein</fullName>
    </submittedName>
</protein>
<sequence>MSSETVQNCKLGRVLFSRTDNRRKPSAVQNLRRSLFTVQLRFFFLFANLRCTVLPRSTGRTKALIKPPSSHGISSLGIRVSEIGRGNSTCATCCFEIEISSRKI</sequence>
<dbReference type="AlphaFoldDB" id="A0A8T0I5H1"/>
<organism evidence="1 2">
    <name type="scientific">Ceratodon purpureus</name>
    <name type="common">Fire moss</name>
    <name type="synonym">Dicranum purpureum</name>
    <dbReference type="NCBI Taxonomy" id="3225"/>
    <lineage>
        <taxon>Eukaryota</taxon>
        <taxon>Viridiplantae</taxon>
        <taxon>Streptophyta</taxon>
        <taxon>Embryophyta</taxon>
        <taxon>Bryophyta</taxon>
        <taxon>Bryophytina</taxon>
        <taxon>Bryopsida</taxon>
        <taxon>Dicranidae</taxon>
        <taxon>Pseudoditrichales</taxon>
        <taxon>Ditrichaceae</taxon>
        <taxon>Ceratodon</taxon>
    </lineage>
</organism>